<sequence>MVRIGYWAEAYDVALAPHCPLGPIGCLQVDAVCHNAFIQEQSLGVHYDKGCDLNDYLMPESRFECSAGYLPIPQGPGL</sequence>
<dbReference type="KEGG" id="gai:IMCC3135_02500"/>
<accession>A0A2Z2NHU1</accession>
<dbReference type="AlphaFoldDB" id="A0A2Z2NHU1"/>
<keyword evidence="2" id="KW-0456">Lyase</keyword>
<dbReference type="Proteomes" id="UP000250079">
    <property type="component" value="Chromosome"/>
</dbReference>
<dbReference type="Pfam" id="PF13378">
    <property type="entry name" value="MR_MLE_C"/>
    <property type="match status" value="1"/>
</dbReference>
<dbReference type="GO" id="GO:0008869">
    <property type="term" value="F:galactonate dehydratase activity"/>
    <property type="evidence" value="ECO:0007669"/>
    <property type="project" value="UniProtKB-EC"/>
</dbReference>
<organism evidence="2 3">
    <name type="scientific">Granulosicoccus antarcticus IMCC3135</name>
    <dbReference type="NCBI Taxonomy" id="1192854"/>
    <lineage>
        <taxon>Bacteria</taxon>
        <taxon>Pseudomonadati</taxon>
        <taxon>Pseudomonadota</taxon>
        <taxon>Gammaproteobacteria</taxon>
        <taxon>Chromatiales</taxon>
        <taxon>Granulosicoccaceae</taxon>
        <taxon>Granulosicoccus</taxon>
    </lineage>
</organism>
<protein>
    <submittedName>
        <fullName evidence="2">D-galactonate dehydratase</fullName>
        <ecNumber evidence="2">4.2.1.6</ecNumber>
    </submittedName>
</protein>
<keyword evidence="3" id="KW-1185">Reference proteome</keyword>
<dbReference type="EC" id="4.2.1.6" evidence="2"/>
<dbReference type="SUPFAM" id="SSF51604">
    <property type="entry name" value="Enolase C-terminal domain-like"/>
    <property type="match status" value="1"/>
</dbReference>
<evidence type="ECO:0000259" key="1">
    <source>
        <dbReference type="Pfam" id="PF13378"/>
    </source>
</evidence>
<dbReference type="OrthoDB" id="103536at2"/>
<evidence type="ECO:0000313" key="2">
    <source>
        <dbReference type="EMBL" id="ASJ70613.1"/>
    </source>
</evidence>
<evidence type="ECO:0000313" key="3">
    <source>
        <dbReference type="Proteomes" id="UP000250079"/>
    </source>
</evidence>
<feature type="domain" description="Enolase C-terminal" evidence="1">
    <location>
        <begin position="2"/>
        <end position="78"/>
    </location>
</feature>
<name>A0A2Z2NHU1_9GAMM</name>
<dbReference type="InterPro" id="IPR029065">
    <property type="entry name" value="Enolase_C-like"/>
</dbReference>
<gene>
    <name evidence="2" type="primary">dgoD_1</name>
    <name evidence="2" type="ORF">IMCC3135_02500</name>
</gene>
<dbReference type="Gene3D" id="3.20.20.120">
    <property type="entry name" value="Enolase-like C-terminal domain"/>
    <property type="match status" value="1"/>
</dbReference>
<dbReference type="InterPro" id="IPR036849">
    <property type="entry name" value="Enolase-like_C_sf"/>
</dbReference>
<reference evidence="2 3" key="1">
    <citation type="submission" date="2016-12" db="EMBL/GenBank/DDBJ databases">
        <authorList>
            <person name="Song W.-J."/>
            <person name="Kurnit D.M."/>
        </authorList>
    </citation>
    <scope>NUCLEOTIDE SEQUENCE [LARGE SCALE GENOMIC DNA]</scope>
    <source>
        <strain evidence="2 3">IMCC3135</strain>
    </source>
</reference>
<proteinExistence type="predicted"/>
<dbReference type="EMBL" id="CP018632">
    <property type="protein sequence ID" value="ASJ70613.1"/>
    <property type="molecule type" value="Genomic_DNA"/>
</dbReference>